<dbReference type="RefSeq" id="WP_015347832.1">
    <property type="nucleotide sequence ID" value="NC_020126.1"/>
</dbReference>
<keyword evidence="3" id="KW-0449">Lipoprotein</keyword>
<dbReference type="PROSITE" id="PS51257">
    <property type="entry name" value="PROKAR_LIPOPROTEIN"/>
    <property type="match status" value="1"/>
</dbReference>
<dbReference type="EMBL" id="CP004025">
    <property type="protein sequence ID" value="AGC43571.1"/>
    <property type="molecule type" value="Genomic_DNA"/>
</dbReference>
<reference evidence="3 4" key="1">
    <citation type="journal article" date="2013" name="Genome Announc.">
        <title>Complete genome sequence of Myxococcus stipitatus strain DSM 14675, a fruiting myxobacterium.</title>
        <authorList>
            <person name="Huntley S."/>
            <person name="Kneip S."/>
            <person name="Treuner-Lange A."/>
            <person name="Sogaard-Andersen L."/>
        </authorList>
    </citation>
    <scope>NUCLEOTIDE SEQUENCE [LARGE SCALE GENOMIC DNA]</scope>
    <source>
        <strain evidence="4">DSM 14675 / JCM 12634 / Mx s8</strain>
    </source>
</reference>
<organism evidence="3 4">
    <name type="scientific">Myxococcus stipitatus (strain DSM 14675 / JCM 12634 / Mx s8)</name>
    <dbReference type="NCBI Taxonomy" id="1278073"/>
    <lineage>
        <taxon>Bacteria</taxon>
        <taxon>Pseudomonadati</taxon>
        <taxon>Myxococcota</taxon>
        <taxon>Myxococcia</taxon>
        <taxon>Myxococcales</taxon>
        <taxon>Cystobacterineae</taxon>
        <taxon>Myxococcaceae</taxon>
        <taxon>Myxococcus</taxon>
    </lineage>
</organism>
<feature type="chain" id="PRO_5003983301" evidence="2">
    <location>
        <begin position="26"/>
        <end position="88"/>
    </location>
</feature>
<dbReference type="Proteomes" id="UP000011131">
    <property type="component" value="Chromosome"/>
</dbReference>
<feature type="signal peptide" evidence="2">
    <location>
        <begin position="1"/>
        <end position="25"/>
    </location>
</feature>
<evidence type="ECO:0000256" key="2">
    <source>
        <dbReference type="SAM" id="SignalP"/>
    </source>
</evidence>
<dbReference type="PATRIC" id="fig|1278073.3.peg.2286"/>
<dbReference type="AlphaFoldDB" id="L7U458"/>
<gene>
    <name evidence="3" type="ordered locus">MYSTI_02249</name>
</gene>
<feature type="region of interest" description="Disordered" evidence="1">
    <location>
        <begin position="29"/>
        <end position="51"/>
    </location>
</feature>
<evidence type="ECO:0000313" key="4">
    <source>
        <dbReference type="Proteomes" id="UP000011131"/>
    </source>
</evidence>
<evidence type="ECO:0000313" key="3">
    <source>
        <dbReference type="EMBL" id="AGC43571.1"/>
    </source>
</evidence>
<dbReference type="KEGG" id="msd:MYSTI_02249"/>
<dbReference type="STRING" id="1278073.MYSTI_02249"/>
<sequence length="88" mass="9478">MFYDRSTHSTLALLVAMLGMGCSVASVDDDASGGRTQVAEKPRPRCITPSEGRRAISKNPKECPHIFFVCAPGETPFLDACGCGCERR</sequence>
<keyword evidence="2" id="KW-0732">Signal</keyword>
<evidence type="ECO:0000256" key="1">
    <source>
        <dbReference type="SAM" id="MobiDB-lite"/>
    </source>
</evidence>
<dbReference type="HOGENOM" id="CLU_2539031_0_0_7"/>
<name>L7U458_MYXSD</name>
<protein>
    <submittedName>
        <fullName evidence="3">Lipoprotein</fullName>
    </submittedName>
</protein>
<accession>L7U458</accession>
<dbReference type="OrthoDB" id="8562597at2"/>
<proteinExistence type="predicted"/>
<keyword evidence="4" id="KW-1185">Reference proteome</keyword>